<organism evidence="1 2">
    <name type="scientific">Pristionchus entomophagus</name>
    <dbReference type="NCBI Taxonomy" id="358040"/>
    <lineage>
        <taxon>Eukaryota</taxon>
        <taxon>Metazoa</taxon>
        <taxon>Ecdysozoa</taxon>
        <taxon>Nematoda</taxon>
        <taxon>Chromadorea</taxon>
        <taxon>Rhabditida</taxon>
        <taxon>Rhabditina</taxon>
        <taxon>Diplogasteromorpha</taxon>
        <taxon>Diplogasteroidea</taxon>
        <taxon>Neodiplogasteridae</taxon>
        <taxon>Pristionchus</taxon>
    </lineage>
</organism>
<comment type="caution">
    <text evidence="1">The sequence shown here is derived from an EMBL/GenBank/DDBJ whole genome shotgun (WGS) entry which is preliminary data.</text>
</comment>
<dbReference type="Proteomes" id="UP001432027">
    <property type="component" value="Unassembled WGS sequence"/>
</dbReference>
<sequence>MHIKHQLGYTATPMKTYSQCVDCVNDRSTAVLEAGVLPSRNYEPGGIDQHAGCVWQRFQPCY</sequence>
<evidence type="ECO:0000313" key="2">
    <source>
        <dbReference type="Proteomes" id="UP001432027"/>
    </source>
</evidence>
<dbReference type="AlphaFoldDB" id="A0AAV5UKX5"/>
<name>A0AAV5UKX5_9BILA</name>
<keyword evidence="2" id="KW-1185">Reference proteome</keyword>
<accession>A0AAV5UKX5</accession>
<reference evidence="1" key="1">
    <citation type="submission" date="2023-10" db="EMBL/GenBank/DDBJ databases">
        <title>Genome assembly of Pristionchus species.</title>
        <authorList>
            <person name="Yoshida K."/>
            <person name="Sommer R.J."/>
        </authorList>
    </citation>
    <scope>NUCLEOTIDE SEQUENCE</scope>
    <source>
        <strain evidence="1">RS0144</strain>
    </source>
</reference>
<gene>
    <name evidence="1" type="ORF">PENTCL1PPCAC_29132</name>
</gene>
<protein>
    <submittedName>
        <fullName evidence="1">Uncharacterized protein</fullName>
    </submittedName>
</protein>
<dbReference type="EMBL" id="BTSX01000006">
    <property type="protein sequence ID" value="GMT06958.1"/>
    <property type="molecule type" value="Genomic_DNA"/>
</dbReference>
<feature type="non-terminal residue" evidence="1">
    <location>
        <position position="62"/>
    </location>
</feature>
<evidence type="ECO:0000313" key="1">
    <source>
        <dbReference type="EMBL" id="GMT06958.1"/>
    </source>
</evidence>
<proteinExistence type="predicted"/>